<proteinExistence type="inferred from homology"/>
<comment type="caution">
    <text evidence="8">The sequence shown here is derived from an EMBL/GenBank/DDBJ whole genome shotgun (WGS) entry which is preliminary data.</text>
</comment>
<evidence type="ECO:0000259" key="7">
    <source>
        <dbReference type="Pfam" id="PF00892"/>
    </source>
</evidence>
<comment type="similarity">
    <text evidence="2">Belongs to the drug/metabolite transporter (DMT) superfamily. 10 TMS drug/metabolite exporter (DME) (TC 2.A.7.3) family.</text>
</comment>
<evidence type="ECO:0000313" key="9">
    <source>
        <dbReference type="Proteomes" id="UP000278222"/>
    </source>
</evidence>
<feature type="transmembrane region" description="Helical" evidence="6">
    <location>
        <begin position="271"/>
        <end position="289"/>
    </location>
</feature>
<protein>
    <submittedName>
        <fullName evidence="8">EamA domain-containing membrane protein RarD</fullName>
    </submittedName>
</protein>
<feature type="domain" description="EamA" evidence="7">
    <location>
        <begin position="157"/>
        <end position="287"/>
    </location>
</feature>
<sequence>MLASSLPPASRSDIKRGIAFMVGAVLVFSVLNAAIKWQVARYPVGEVVFIRCLFALIPCFVLVSISGGLRVLRTRRLGWHVSRAMLQFVSMSCSFMAFSMMPLADAVAIGFASPIFLTALSVPLLGEKVGVYRWGAVAFGFIGVLIMVRPTGDVLNSGAMFALTNALFGALLSIGIRRLSATEASATLVFYQAVTTFLIATATLPFFTWVPITWADFFMIGGIGICSGVAQFWWTQAFRFTPAAILAPFSYLSMIWAVLMGFLVWGDVPTLPLIAGAAIVAMSGLFIAYRETRRRGQASQPAKPAS</sequence>
<dbReference type="PANTHER" id="PTHR22911">
    <property type="entry name" value="ACYL-MALONYL CONDENSING ENZYME-RELATED"/>
    <property type="match status" value="1"/>
</dbReference>
<evidence type="ECO:0000256" key="4">
    <source>
        <dbReference type="ARBA" id="ARBA00022989"/>
    </source>
</evidence>
<dbReference type="AlphaFoldDB" id="A0A3N1LQ93"/>
<feature type="transmembrane region" description="Helical" evidence="6">
    <location>
        <begin position="154"/>
        <end position="176"/>
    </location>
</feature>
<evidence type="ECO:0000256" key="1">
    <source>
        <dbReference type="ARBA" id="ARBA00004141"/>
    </source>
</evidence>
<keyword evidence="5 6" id="KW-0472">Membrane</keyword>
<feature type="transmembrane region" description="Helical" evidence="6">
    <location>
        <begin position="214"/>
        <end position="234"/>
    </location>
</feature>
<feature type="transmembrane region" description="Helical" evidence="6">
    <location>
        <begin position="18"/>
        <end position="35"/>
    </location>
</feature>
<evidence type="ECO:0000256" key="5">
    <source>
        <dbReference type="ARBA" id="ARBA00023136"/>
    </source>
</evidence>
<evidence type="ECO:0000256" key="6">
    <source>
        <dbReference type="SAM" id="Phobius"/>
    </source>
</evidence>
<keyword evidence="9" id="KW-1185">Reference proteome</keyword>
<gene>
    <name evidence="8" type="ORF">EDC65_3222</name>
</gene>
<dbReference type="EMBL" id="RJKX01000014">
    <property type="protein sequence ID" value="ROP91355.1"/>
    <property type="molecule type" value="Genomic_DNA"/>
</dbReference>
<evidence type="ECO:0000256" key="3">
    <source>
        <dbReference type="ARBA" id="ARBA00022692"/>
    </source>
</evidence>
<reference evidence="8 9" key="1">
    <citation type="submission" date="2018-11" db="EMBL/GenBank/DDBJ databases">
        <title>Genomic Encyclopedia of Type Strains, Phase IV (KMG-IV): sequencing the most valuable type-strain genomes for metagenomic binning, comparative biology and taxonomic classification.</title>
        <authorList>
            <person name="Goeker M."/>
        </authorList>
    </citation>
    <scope>NUCLEOTIDE SEQUENCE [LARGE SCALE GENOMIC DNA]</scope>
    <source>
        <strain evidence="8 9">DSM 5900</strain>
    </source>
</reference>
<feature type="transmembrane region" description="Helical" evidence="6">
    <location>
        <begin position="188"/>
        <end position="208"/>
    </location>
</feature>
<accession>A0A3N1LQ93</accession>
<organism evidence="8 9">
    <name type="scientific">Stella humosa</name>
    <dbReference type="NCBI Taxonomy" id="94"/>
    <lineage>
        <taxon>Bacteria</taxon>
        <taxon>Pseudomonadati</taxon>
        <taxon>Pseudomonadota</taxon>
        <taxon>Alphaproteobacteria</taxon>
        <taxon>Rhodospirillales</taxon>
        <taxon>Stellaceae</taxon>
        <taxon>Stella</taxon>
    </lineage>
</organism>
<feature type="transmembrane region" description="Helical" evidence="6">
    <location>
        <begin position="47"/>
        <end position="72"/>
    </location>
</feature>
<dbReference type="InterPro" id="IPR037185">
    <property type="entry name" value="EmrE-like"/>
</dbReference>
<feature type="transmembrane region" description="Helical" evidence="6">
    <location>
        <begin position="131"/>
        <end position="148"/>
    </location>
</feature>
<comment type="subcellular location">
    <subcellularLocation>
        <location evidence="1">Membrane</location>
        <topology evidence="1">Multi-pass membrane protein</topology>
    </subcellularLocation>
</comment>
<dbReference type="PANTHER" id="PTHR22911:SF6">
    <property type="entry name" value="SOLUTE CARRIER FAMILY 35 MEMBER G1"/>
    <property type="match status" value="1"/>
</dbReference>
<feature type="domain" description="EamA" evidence="7">
    <location>
        <begin position="16"/>
        <end position="148"/>
    </location>
</feature>
<feature type="transmembrane region" description="Helical" evidence="6">
    <location>
        <begin position="246"/>
        <end position="265"/>
    </location>
</feature>
<dbReference type="GO" id="GO:0016020">
    <property type="term" value="C:membrane"/>
    <property type="evidence" value="ECO:0007669"/>
    <property type="project" value="UniProtKB-SubCell"/>
</dbReference>
<dbReference type="RefSeq" id="WP_170216530.1">
    <property type="nucleotide sequence ID" value="NZ_AP019700.1"/>
</dbReference>
<keyword evidence="3 6" id="KW-0812">Transmembrane</keyword>
<dbReference type="SUPFAM" id="SSF103481">
    <property type="entry name" value="Multidrug resistance efflux transporter EmrE"/>
    <property type="match status" value="2"/>
</dbReference>
<keyword evidence="4 6" id="KW-1133">Transmembrane helix</keyword>
<name>A0A3N1LQ93_9PROT</name>
<dbReference type="Proteomes" id="UP000278222">
    <property type="component" value="Unassembled WGS sequence"/>
</dbReference>
<evidence type="ECO:0000256" key="2">
    <source>
        <dbReference type="ARBA" id="ARBA00009853"/>
    </source>
</evidence>
<dbReference type="InterPro" id="IPR000620">
    <property type="entry name" value="EamA_dom"/>
</dbReference>
<evidence type="ECO:0000313" key="8">
    <source>
        <dbReference type="EMBL" id="ROP91355.1"/>
    </source>
</evidence>
<dbReference type="Pfam" id="PF00892">
    <property type="entry name" value="EamA"/>
    <property type="match status" value="2"/>
</dbReference>